<gene>
    <name evidence="3" type="primary">rrf</name>
    <name evidence="3" type="ORF">ANAPHAGO_00786</name>
</gene>
<protein>
    <recommendedName>
        <fullName evidence="2">AB hydrolase-1 domain-containing protein</fullName>
    </recommendedName>
</protein>
<keyword evidence="1" id="KW-1133">Transmembrane helix</keyword>
<accession>A0A098EH14</accession>
<dbReference type="Pfam" id="PF00561">
    <property type="entry name" value="Abhydrolase_1"/>
    <property type="match status" value="1"/>
</dbReference>
<dbReference type="Proteomes" id="UP000055047">
    <property type="component" value="Unassembled WGS sequence"/>
</dbReference>
<sequence>MTQITEGRITIPAHKKFDLYYRVHNAELLYKGLPLVCVHGISGNCMDFEYLGKAVSNFAVITPDMPGRGYSDWFEEPENYNYNTYCTSVLHLMRYLGIRTFNFLGTSMGGIVGMFLAARFPNMLNSLILNDAGPCMRERPLRGIVQFLLQPTVFKDLLTAKQYLRSSFAHFGIEKEEHWEHLEQHCIIERDGDYALRFDPKIGIALQDEVERIGYVMNLWDVWDKLKCAILVLRGECSNILTADILHKMLSSKENIDYILYKNVGHAPTLFQQNRIDDVLHWLNKTSTIHNM</sequence>
<evidence type="ECO:0000256" key="1">
    <source>
        <dbReference type="SAM" id="Phobius"/>
    </source>
</evidence>
<proteinExistence type="predicted"/>
<dbReference type="Gene3D" id="3.40.50.1820">
    <property type="entry name" value="alpha/beta hydrolase"/>
    <property type="match status" value="1"/>
</dbReference>
<dbReference type="SUPFAM" id="SSF53474">
    <property type="entry name" value="alpha/beta-Hydrolases"/>
    <property type="match status" value="1"/>
</dbReference>
<evidence type="ECO:0000313" key="3">
    <source>
        <dbReference type="EMBL" id="CEG21085.1"/>
    </source>
</evidence>
<evidence type="ECO:0000313" key="4">
    <source>
        <dbReference type="Proteomes" id="UP000055047"/>
    </source>
</evidence>
<evidence type="ECO:0000259" key="2">
    <source>
        <dbReference type="Pfam" id="PF00561"/>
    </source>
</evidence>
<keyword evidence="1" id="KW-0472">Membrane</keyword>
<reference evidence="3 4" key="1">
    <citation type="submission" date="2014-09" db="EMBL/GenBank/DDBJ databases">
        <authorList>
            <person name="Loux Valentin"/>
            <person name="Dugat Thibaut"/>
        </authorList>
    </citation>
    <scope>NUCLEOTIDE SEQUENCE [LARGE SCALE GENOMIC DNA]</scope>
    <source>
        <strain evidence="3 4">BOV-10_179</strain>
    </source>
</reference>
<feature type="domain" description="AB hydrolase-1" evidence="2">
    <location>
        <begin position="34"/>
        <end position="136"/>
    </location>
</feature>
<dbReference type="PRINTS" id="PR00111">
    <property type="entry name" value="ABHYDROLASE"/>
</dbReference>
<dbReference type="GO" id="GO:0016020">
    <property type="term" value="C:membrane"/>
    <property type="evidence" value="ECO:0007669"/>
    <property type="project" value="TreeGrafter"/>
</dbReference>
<name>A0A098EH14_ANAPH</name>
<dbReference type="InterPro" id="IPR029058">
    <property type="entry name" value="AB_hydrolase_fold"/>
</dbReference>
<organism evidence="3 4">
    <name type="scientific">Anaplasma phagocytophilum</name>
    <name type="common">Ehrlichia phagocytophila</name>
    <dbReference type="NCBI Taxonomy" id="948"/>
    <lineage>
        <taxon>Bacteria</taxon>
        <taxon>Pseudomonadati</taxon>
        <taxon>Pseudomonadota</taxon>
        <taxon>Alphaproteobacteria</taxon>
        <taxon>Rickettsiales</taxon>
        <taxon>Anaplasmataceae</taxon>
        <taxon>Anaplasma</taxon>
        <taxon>phagocytophilum group</taxon>
    </lineage>
</organism>
<dbReference type="InterPro" id="IPR000073">
    <property type="entry name" value="AB_hydrolase_1"/>
</dbReference>
<dbReference type="AlphaFoldDB" id="A0A098EH14"/>
<dbReference type="PANTHER" id="PTHR43798">
    <property type="entry name" value="MONOACYLGLYCEROL LIPASE"/>
    <property type="match status" value="1"/>
</dbReference>
<keyword evidence="1" id="KW-0812">Transmembrane</keyword>
<dbReference type="RefSeq" id="WP_060758018.1">
    <property type="nucleotide sequence ID" value="NZ_CCXQ01000161.1"/>
</dbReference>
<dbReference type="InterPro" id="IPR050266">
    <property type="entry name" value="AB_hydrolase_sf"/>
</dbReference>
<dbReference type="EMBL" id="CCXQ01000161">
    <property type="protein sequence ID" value="CEG21085.1"/>
    <property type="molecule type" value="Genomic_DNA"/>
</dbReference>
<dbReference type="PANTHER" id="PTHR43798:SF33">
    <property type="entry name" value="HYDROLASE, PUTATIVE (AFU_ORTHOLOGUE AFUA_2G14860)-RELATED"/>
    <property type="match status" value="1"/>
</dbReference>
<feature type="transmembrane region" description="Helical" evidence="1">
    <location>
        <begin position="101"/>
        <end position="120"/>
    </location>
</feature>